<keyword evidence="6" id="KW-0808">Transferase</keyword>
<comment type="subcellular location">
    <subcellularLocation>
        <location evidence="1">Endomembrane system</location>
        <topology evidence="1">Multi-pass membrane protein</topology>
    </subcellularLocation>
</comment>
<dbReference type="PANTHER" id="PTHR43847:SF1">
    <property type="entry name" value="BLL3993 PROTEIN"/>
    <property type="match status" value="1"/>
</dbReference>
<sequence length="224" mass="24832">MIAKLLLQNTVFVVAMGALLFGAAGTLQWPGAWAYLVASAVIGPASGLWLAKVDPGLLAERMRLTAREDQPRSDKYFMLLFVVVAVLWFVAMGLDRRLDGANAGVALIVLGLALNLASTVLIMWVFRTNSFASPVVKVQTERHHQVISTGPYALVRHPMYASIMLFFIGVPLMLGSWWGLAFVPVFFVMFAARTRIEERTLLAGLPDYADYAMRVRYRLVPGLW</sequence>
<evidence type="ECO:0000256" key="1">
    <source>
        <dbReference type="ARBA" id="ARBA00004127"/>
    </source>
</evidence>
<protein>
    <submittedName>
        <fullName evidence="6">Isoprenylcysteine carboxyl methyltransferase</fullName>
    </submittedName>
</protein>
<feature type="transmembrane region" description="Helical" evidence="5">
    <location>
        <begin position="76"/>
        <end position="94"/>
    </location>
</feature>
<dbReference type="Pfam" id="PF04191">
    <property type="entry name" value="PEMT"/>
    <property type="match status" value="1"/>
</dbReference>
<reference evidence="6 7" key="1">
    <citation type="submission" date="2015-11" db="EMBL/GenBank/DDBJ databases">
        <title>Draft Genome Sequence of the Strain BR 10303 (Bradyrhizobium sp.) isolated from nodules of Centrolobium paraense.</title>
        <authorList>
            <person name="Zelli J.E."/>
            <person name="Simoes-Araujo J.L."/>
            <person name="Barauna A.C."/>
            <person name="Silva K."/>
        </authorList>
    </citation>
    <scope>NUCLEOTIDE SEQUENCE [LARGE SCALE GENOMIC DNA]</scope>
    <source>
        <strain evidence="6 7">BR 10303</strain>
    </source>
</reference>
<dbReference type="GO" id="GO:0012505">
    <property type="term" value="C:endomembrane system"/>
    <property type="evidence" value="ECO:0007669"/>
    <property type="project" value="UniProtKB-SubCell"/>
</dbReference>
<keyword evidence="2 5" id="KW-0812">Transmembrane</keyword>
<dbReference type="AlphaFoldDB" id="A0A109JCP6"/>
<keyword evidence="6" id="KW-0489">Methyltransferase</keyword>
<evidence type="ECO:0000256" key="2">
    <source>
        <dbReference type="ARBA" id="ARBA00022692"/>
    </source>
</evidence>
<evidence type="ECO:0000256" key="3">
    <source>
        <dbReference type="ARBA" id="ARBA00022989"/>
    </source>
</evidence>
<evidence type="ECO:0000256" key="5">
    <source>
        <dbReference type="SAM" id="Phobius"/>
    </source>
</evidence>
<name>A0A109JCP6_9BRAD</name>
<evidence type="ECO:0000256" key="4">
    <source>
        <dbReference type="ARBA" id="ARBA00023136"/>
    </source>
</evidence>
<dbReference type="InterPro" id="IPR052527">
    <property type="entry name" value="Metal_cation-efflux_comp"/>
</dbReference>
<organism evidence="6 7">
    <name type="scientific">Bradyrhizobium macuxiense</name>
    <dbReference type="NCBI Taxonomy" id="1755647"/>
    <lineage>
        <taxon>Bacteria</taxon>
        <taxon>Pseudomonadati</taxon>
        <taxon>Pseudomonadota</taxon>
        <taxon>Alphaproteobacteria</taxon>
        <taxon>Hyphomicrobiales</taxon>
        <taxon>Nitrobacteraceae</taxon>
        <taxon>Bradyrhizobium</taxon>
    </lineage>
</organism>
<dbReference type="Gene3D" id="1.20.120.1630">
    <property type="match status" value="1"/>
</dbReference>
<dbReference type="GO" id="GO:0032259">
    <property type="term" value="P:methylation"/>
    <property type="evidence" value="ECO:0007669"/>
    <property type="project" value="UniProtKB-KW"/>
</dbReference>
<keyword evidence="4 5" id="KW-0472">Membrane</keyword>
<proteinExistence type="predicted"/>
<dbReference type="GO" id="GO:0008168">
    <property type="term" value="F:methyltransferase activity"/>
    <property type="evidence" value="ECO:0007669"/>
    <property type="project" value="UniProtKB-KW"/>
</dbReference>
<keyword evidence="3 5" id="KW-1133">Transmembrane helix</keyword>
<dbReference type="Proteomes" id="UP000057737">
    <property type="component" value="Unassembled WGS sequence"/>
</dbReference>
<gene>
    <name evidence="6" type="ORF">AS156_01585</name>
</gene>
<evidence type="ECO:0000313" key="7">
    <source>
        <dbReference type="Proteomes" id="UP000057737"/>
    </source>
</evidence>
<dbReference type="EMBL" id="LNCU01000116">
    <property type="protein sequence ID" value="KWV46509.1"/>
    <property type="molecule type" value="Genomic_DNA"/>
</dbReference>
<dbReference type="OrthoDB" id="7203053at2"/>
<keyword evidence="7" id="KW-1185">Reference proteome</keyword>
<evidence type="ECO:0000313" key="6">
    <source>
        <dbReference type="EMBL" id="KWV46509.1"/>
    </source>
</evidence>
<feature type="transmembrane region" description="Helical" evidence="5">
    <location>
        <begin position="32"/>
        <end position="51"/>
    </location>
</feature>
<feature type="transmembrane region" description="Helical" evidence="5">
    <location>
        <begin position="106"/>
        <end position="126"/>
    </location>
</feature>
<dbReference type="RefSeq" id="WP_066514224.1">
    <property type="nucleotide sequence ID" value="NZ_LNCU01000116.1"/>
</dbReference>
<dbReference type="PANTHER" id="PTHR43847">
    <property type="entry name" value="BLL3993 PROTEIN"/>
    <property type="match status" value="1"/>
</dbReference>
<comment type="caution">
    <text evidence="6">The sequence shown here is derived from an EMBL/GenBank/DDBJ whole genome shotgun (WGS) entry which is preliminary data.</text>
</comment>
<accession>A0A109JCP6</accession>
<feature type="transmembrane region" description="Helical" evidence="5">
    <location>
        <begin position="6"/>
        <end position="25"/>
    </location>
</feature>
<dbReference type="InterPro" id="IPR007318">
    <property type="entry name" value="Phopholipid_MeTrfase"/>
</dbReference>
<feature type="transmembrane region" description="Helical" evidence="5">
    <location>
        <begin position="159"/>
        <end position="192"/>
    </location>
</feature>